<feature type="region of interest" description="Disordered" evidence="3">
    <location>
        <begin position="283"/>
        <end position="302"/>
    </location>
</feature>
<reference evidence="6 7" key="1">
    <citation type="submission" date="2024-07" db="EMBL/GenBank/DDBJ databases">
        <title>Novosphingobium kalidii RD2P27.</title>
        <authorList>
            <person name="Sun J.-Q."/>
        </authorList>
    </citation>
    <scope>NUCLEOTIDE SEQUENCE [LARGE SCALE GENOMIC DNA]</scope>
    <source>
        <strain evidence="6 7">RD2P27</strain>
    </source>
</reference>
<dbReference type="SUPFAM" id="SSF111369">
    <property type="entry name" value="HlyD-like secretion proteins"/>
    <property type="match status" value="1"/>
</dbReference>
<evidence type="ECO:0000313" key="6">
    <source>
        <dbReference type="EMBL" id="MET1756817.1"/>
    </source>
</evidence>
<feature type="domain" description="Multidrug resistance protein MdtA-like alpha-helical hairpin" evidence="5">
    <location>
        <begin position="123"/>
        <end position="188"/>
    </location>
</feature>
<feature type="coiled-coil region" evidence="2">
    <location>
        <begin position="123"/>
        <end position="195"/>
    </location>
</feature>
<evidence type="ECO:0000259" key="5">
    <source>
        <dbReference type="Pfam" id="PF25876"/>
    </source>
</evidence>
<accession>A0ABV2D4M3</accession>
<dbReference type="InterPro" id="IPR058624">
    <property type="entry name" value="MdtA-like_HH"/>
</dbReference>
<evidence type="ECO:0000256" key="2">
    <source>
        <dbReference type="SAM" id="Coils"/>
    </source>
</evidence>
<evidence type="ECO:0000256" key="4">
    <source>
        <dbReference type="SAM" id="SignalP"/>
    </source>
</evidence>
<name>A0ABV2D4M3_9SPHN</name>
<dbReference type="InterPro" id="IPR006143">
    <property type="entry name" value="RND_pump_MFP"/>
</dbReference>
<dbReference type="Gene3D" id="2.40.30.170">
    <property type="match status" value="1"/>
</dbReference>
<organism evidence="6 7">
    <name type="scientific">Novosphingobium kalidii</name>
    <dbReference type="NCBI Taxonomy" id="3230299"/>
    <lineage>
        <taxon>Bacteria</taxon>
        <taxon>Pseudomonadati</taxon>
        <taxon>Pseudomonadota</taxon>
        <taxon>Alphaproteobacteria</taxon>
        <taxon>Sphingomonadales</taxon>
        <taxon>Sphingomonadaceae</taxon>
        <taxon>Novosphingobium</taxon>
    </lineage>
</organism>
<dbReference type="EMBL" id="JBEWLY010000024">
    <property type="protein sequence ID" value="MET1756817.1"/>
    <property type="molecule type" value="Genomic_DNA"/>
</dbReference>
<evidence type="ECO:0000256" key="1">
    <source>
        <dbReference type="ARBA" id="ARBA00009477"/>
    </source>
</evidence>
<dbReference type="Proteomes" id="UP001548713">
    <property type="component" value="Unassembled WGS sequence"/>
</dbReference>
<dbReference type="NCBIfam" id="TIGR01730">
    <property type="entry name" value="RND_mfp"/>
    <property type="match status" value="1"/>
</dbReference>
<dbReference type="PROSITE" id="PS51257">
    <property type="entry name" value="PROKAR_LIPOPROTEIN"/>
    <property type="match status" value="1"/>
</dbReference>
<feature type="chain" id="PRO_5045295581" evidence="4">
    <location>
        <begin position="21"/>
        <end position="441"/>
    </location>
</feature>
<keyword evidence="2" id="KW-0175">Coiled coil</keyword>
<dbReference type="Pfam" id="PF25876">
    <property type="entry name" value="HH_MFP_RND"/>
    <property type="match status" value="1"/>
</dbReference>
<protein>
    <submittedName>
        <fullName evidence="6">Efflux RND transporter periplasmic adaptor subunit</fullName>
    </submittedName>
</protein>
<gene>
    <name evidence="6" type="ORF">ABVV53_15330</name>
</gene>
<evidence type="ECO:0000313" key="7">
    <source>
        <dbReference type="Proteomes" id="UP001548713"/>
    </source>
</evidence>
<dbReference type="Gene3D" id="1.10.287.470">
    <property type="entry name" value="Helix hairpin bin"/>
    <property type="match status" value="1"/>
</dbReference>
<keyword evidence="7" id="KW-1185">Reference proteome</keyword>
<feature type="compositionally biased region" description="Polar residues" evidence="3">
    <location>
        <begin position="283"/>
        <end position="292"/>
    </location>
</feature>
<dbReference type="Gene3D" id="2.40.420.20">
    <property type="match status" value="1"/>
</dbReference>
<dbReference type="PANTHER" id="PTHR30469">
    <property type="entry name" value="MULTIDRUG RESISTANCE PROTEIN MDTA"/>
    <property type="match status" value="1"/>
</dbReference>
<dbReference type="Gene3D" id="2.40.50.100">
    <property type="match status" value="1"/>
</dbReference>
<sequence length="441" mass="47130">MVSIARICVPILLGFCPLLAGCGDNADSQEKAEGSEAPAASVRIARASVEPIQSYIYAQGTARAAQREFLSFQQAGRITYIAPGLQVGSPVREGQLIARIEPARAQSEYAQAQAGVTGARTELTAAQASLSEARAQMELARQTFERFRTLLRQNSASQQEYDEAEAQLAQARAAVQKAEAQVAANRAQIGSARAQREAAQVTVSETRIVSPISGTLARLNIERGRYFSPEYVQAGDESSALSTVPVLVIDASKFEITVDVPSFASGAISVGDEVLIRSNEGTLGVQGSQSPRASADAPPFPDEQSVIRGRVSAVSPSLDPVTRTFQAKIRTVSGARQLRDGEFVSLWIKGQEAEKKLSIPLDAIRFQDNQPFAFVYNPKTNTVSRRALEVGQSGSDVRAVLSGIRAGEWVVTSGNGRINDGDRVRVLSRSPRSAGAQGNLK</sequence>
<evidence type="ECO:0000256" key="3">
    <source>
        <dbReference type="SAM" id="MobiDB-lite"/>
    </source>
</evidence>
<keyword evidence="4" id="KW-0732">Signal</keyword>
<comment type="caution">
    <text evidence="6">The sequence shown here is derived from an EMBL/GenBank/DDBJ whole genome shotgun (WGS) entry which is preliminary data.</text>
</comment>
<dbReference type="RefSeq" id="WP_353985312.1">
    <property type="nucleotide sequence ID" value="NZ_JBEWLY010000024.1"/>
</dbReference>
<comment type="similarity">
    <text evidence="1">Belongs to the membrane fusion protein (MFP) (TC 8.A.1) family.</text>
</comment>
<feature type="signal peptide" evidence="4">
    <location>
        <begin position="1"/>
        <end position="20"/>
    </location>
</feature>
<proteinExistence type="inferred from homology"/>